<evidence type="ECO:0000313" key="1">
    <source>
        <dbReference type="WBParaSite" id="MCU_007126-RA"/>
    </source>
</evidence>
<sequence length="51" mass="5504">DLNDKQHSTLAGGLVTDKQNLLCTLVVCAKSLFSRGLPCTLLCVNFFTFAS</sequence>
<dbReference type="WBParaSite" id="MCU_007126-RA">
    <property type="protein sequence ID" value="MCU_007126-RA"/>
    <property type="gene ID" value="MCU_007126"/>
</dbReference>
<reference evidence="1" key="1">
    <citation type="submission" date="2019-11" db="UniProtKB">
        <authorList>
            <consortium name="WormBaseParasite"/>
        </authorList>
    </citation>
    <scope>IDENTIFICATION</scope>
</reference>
<organism evidence="1">
    <name type="scientific">Mesocestoides corti</name>
    <name type="common">Flatworm</name>
    <dbReference type="NCBI Taxonomy" id="53468"/>
    <lineage>
        <taxon>Eukaryota</taxon>
        <taxon>Metazoa</taxon>
        <taxon>Spiralia</taxon>
        <taxon>Lophotrochozoa</taxon>
        <taxon>Platyhelminthes</taxon>
        <taxon>Cestoda</taxon>
        <taxon>Eucestoda</taxon>
        <taxon>Cyclophyllidea</taxon>
        <taxon>Mesocestoididae</taxon>
        <taxon>Mesocestoides</taxon>
    </lineage>
</organism>
<proteinExistence type="predicted"/>
<name>A0A5K3FG49_MESCO</name>
<dbReference type="AlphaFoldDB" id="A0A5K3FG49"/>
<protein>
    <submittedName>
        <fullName evidence="1">Ovule protein</fullName>
    </submittedName>
</protein>
<accession>A0A5K3FG49</accession>